<dbReference type="EMBL" id="JACRSV010000004">
    <property type="protein sequence ID" value="MBC8560635.1"/>
    <property type="molecule type" value="Genomic_DNA"/>
</dbReference>
<dbReference type="PANTHER" id="PTHR11104:SF0">
    <property type="entry name" value="SPBETA PROPHAGE-DERIVED AMINOGLYCOSIDE N(3')-ACETYLTRANSFERASE-LIKE PROTEIN YOKD"/>
    <property type="match status" value="1"/>
</dbReference>
<keyword evidence="2 4" id="KW-0808">Transferase</keyword>
<dbReference type="Proteomes" id="UP000610760">
    <property type="component" value="Unassembled WGS sequence"/>
</dbReference>
<dbReference type="SUPFAM" id="SSF110710">
    <property type="entry name" value="TTHA0583/YokD-like"/>
    <property type="match status" value="1"/>
</dbReference>
<evidence type="ECO:0000256" key="1">
    <source>
        <dbReference type="ARBA" id="ARBA00006383"/>
    </source>
</evidence>
<protein>
    <recommendedName>
        <fullName evidence="4">Aminoglycoside N(3)-acetyltransferase</fullName>
        <ecNumber evidence="4">2.3.1.-</ecNumber>
    </recommendedName>
</protein>
<comment type="caution">
    <text evidence="5">The sequence shown here is derived from an EMBL/GenBank/DDBJ whole genome shotgun (WGS) entry which is preliminary data.</text>
</comment>
<evidence type="ECO:0000313" key="6">
    <source>
        <dbReference type="Proteomes" id="UP000610760"/>
    </source>
</evidence>
<proteinExistence type="inferred from homology"/>
<dbReference type="Pfam" id="PF02522">
    <property type="entry name" value="Antibiotic_NAT"/>
    <property type="match status" value="1"/>
</dbReference>
<gene>
    <name evidence="5" type="ORF">H8710_11230</name>
</gene>
<organism evidence="5 6">
    <name type="scientific">Fumia xinanensis</name>
    <dbReference type="NCBI Taxonomy" id="2763659"/>
    <lineage>
        <taxon>Bacteria</taxon>
        <taxon>Bacillati</taxon>
        <taxon>Bacillota</taxon>
        <taxon>Clostridia</taxon>
        <taxon>Eubacteriales</taxon>
        <taxon>Oscillospiraceae</taxon>
        <taxon>Fumia</taxon>
    </lineage>
</organism>
<accession>A0A926E707</accession>
<name>A0A926E707_9FIRM</name>
<sequence>MKDKLIDDLKALGLGRGDVVFTHSSLSALGWVEGGPQTVIDAMKESVSREGTLLFPAFTFDVSVKPPYFFSYRDSRCCVGAIPEFFRTLPDTIRSVHPSHSVSAWGKEAVSLTKDHIFDRTPCGEHSPLRLLPQVGGKILMLGCGWSPNTSMHGVEELAGAPYCLTPYEVEYNIELQNGERVTARHRQHHFGRKWIQRYDRLEEILPEKFMRRGKVLEADAFLLDAKGVWDTALRVMQEAPYYFVDRDPRNEEN</sequence>
<dbReference type="InterPro" id="IPR003679">
    <property type="entry name" value="Amioglycoside_AcTrfase"/>
</dbReference>
<dbReference type="GO" id="GO:0046677">
    <property type="term" value="P:response to antibiotic"/>
    <property type="evidence" value="ECO:0007669"/>
    <property type="project" value="UniProtKB-KW"/>
</dbReference>
<evidence type="ECO:0000256" key="2">
    <source>
        <dbReference type="ARBA" id="ARBA00022679"/>
    </source>
</evidence>
<dbReference type="AlphaFoldDB" id="A0A926E707"/>
<keyword evidence="3 4" id="KW-0012">Acyltransferase</keyword>
<keyword evidence="6" id="KW-1185">Reference proteome</keyword>
<evidence type="ECO:0000256" key="3">
    <source>
        <dbReference type="ARBA" id="ARBA00023315"/>
    </source>
</evidence>
<reference evidence="5" key="1">
    <citation type="submission" date="2020-08" db="EMBL/GenBank/DDBJ databases">
        <title>Genome public.</title>
        <authorList>
            <person name="Liu C."/>
            <person name="Sun Q."/>
        </authorList>
    </citation>
    <scope>NUCLEOTIDE SEQUENCE</scope>
    <source>
        <strain evidence="5">NSJ-33</strain>
    </source>
</reference>
<evidence type="ECO:0000313" key="5">
    <source>
        <dbReference type="EMBL" id="MBC8560635.1"/>
    </source>
</evidence>
<comment type="similarity">
    <text evidence="1 4">Belongs to the antibiotic N-acetyltransferase family.</text>
</comment>
<evidence type="ECO:0000256" key="4">
    <source>
        <dbReference type="RuleBase" id="RU365031"/>
    </source>
</evidence>
<dbReference type="InterPro" id="IPR028345">
    <property type="entry name" value="Antibiotic_NAT-like"/>
</dbReference>
<keyword evidence="4" id="KW-0046">Antibiotic resistance</keyword>
<dbReference type="PANTHER" id="PTHR11104">
    <property type="entry name" value="AMINOGLYCOSIDE N3-ACETYLTRANSFERASE"/>
    <property type="match status" value="1"/>
</dbReference>
<dbReference type="RefSeq" id="WP_249295761.1">
    <property type="nucleotide sequence ID" value="NZ_JACRSV010000004.1"/>
</dbReference>
<comment type="catalytic activity">
    <reaction evidence="4">
        <text>a 2-deoxystreptamine antibiotic + acetyl-CoA = an N(3)-acetyl-2-deoxystreptamine antibiotic + CoA + H(+)</text>
        <dbReference type="Rhea" id="RHEA:12665"/>
        <dbReference type="ChEBI" id="CHEBI:15378"/>
        <dbReference type="ChEBI" id="CHEBI:57287"/>
        <dbReference type="ChEBI" id="CHEBI:57288"/>
        <dbReference type="ChEBI" id="CHEBI:57921"/>
        <dbReference type="ChEBI" id="CHEBI:77452"/>
        <dbReference type="EC" id="2.3.1.81"/>
    </reaction>
</comment>
<dbReference type="EC" id="2.3.1.-" evidence="4"/>
<dbReference type="GO" id="GO:0046353">
    <property type="term" value="F:aminoglycoside 3-N-acetyltransferase activity"/>
    <property type="evidence" value="ECO:0007669"/>
    <property type="project" value="UniProtKB-EC"/>
</dbReference>